<evidence type="ECO:0000313" key="3">
    <source>
        <dbReference type="EMBL" id="KAF4120542.1"/>
    </source>
</evidence>
<evidence type="ECO:0000256" key="2">
    <source>
        <dbReference type="SAM" id="Phobius"/>
    </source>
</evidence>
<proteinExistence type="predicted"/>
<feature type="compositionally biased region" description="Basic and acidic residues" evidence="1">
    <location>
        <begin position="65"/>
        <end position="78"/>
    </location>
</feature>
<keyword evidence="2" id="KW-0812">Transmembrane</keyword>
<feature type="transmembrane region" description="Helical" evidence="2">
    <location>
        <begin position="574"/>
        <end position="597"/>
    </location>
</feature>
<feature type="transmembrane region" description="Helical" evidence="2">
    <location>
        <begin position="1159"/>
        <end position="1180"/>
    </location>
</feature>
<dbReference type="Proteomes" id="UP000749293">
    <property type="component" value="Unassembled WGS sequence"/>
</dbReference>
<feature type="compositionally biased region" description="Low complexity" evidence="1">
    <location>
        <begin position="41"/>
        <end position="64"/>
    </location>
</feature>
<keyword evidence="4" id="KW-1185">Reference proteome</keyword>
<gene>
    <name evidence="3" type="ORF">GMORB2_2980</name>
</gene>
<sequence length="1279" mass="140863">MPAPLRFEYTLTPVEEPSSEQDDPWKGRNVVDVETGGERGSNVSNGPSGSSSSSSSSSSSFPSKSKVDGEKSGNDSKSRIWPWGTKSGRSRSWTWWSDLDQDPKPTTMHADWKPLSMTTPILLAVTVASLLMVAAIELLAQRSGRQGGLALSPSLDDIPSYATISAQYVPQLLAVLYSLVWSWIDLDVKRMQPWYELAKPAGASAADSLFLDYPFTFVASVPFIAGRRRYVSAQLGTGSVNHSSYLELVNRSELVPVAQQEDLLGPEVLNLMYPISWLNQSYPEFMLPDKAFLPFYPEESSNLTAIQGTNLTAATTQLWTELDCWPAADISVHGGNGSIGNSTFDIDSGRGCKTNMAIPIAEGYSMLYVGYYSSPYSDFYLGTTDCPETPDHKHQFLAIWAHATGDLEYWNSASNVDITGAFCQPRYFKQEVLVTVDASTLRPYRGSAKPLGAQETLADSEFNRTAFEFLLGNGMSETMKTRDYPFNFVVEQHPKLEGRDLIQPVSNMVGFALAGQELNTTDYADQETLQRAYNDAHQHLFSVAVNQLLVNGTELGNSTATATRPMSGIIVSRAISAALEALLVVVAIATALILWLARSTRSNLHANPSSIDRIADIVRESPELADFFCSISHADEDSIVKATEGKKFRLIRDNPATAPRIIVDSSVDPAEKQDSEASDGYYVPVRPLFLRIEIGVAFVIAVLGVIGGLGYLKWAEVHFHGLQRPSTNQEVQQILENYIPTVLSTMIEPFWILINRLLCVLQPFNQLWQGKARPKQSVSATYTSIPPQFALWRSLKSGHVFLSTVCSAVFLANVLTISLPAVFTERVVTARYSETFHPTVSAQFNNNSVHELPTYLLNSLITTSQYSDHAYSLLSNISQNTPLLPWTSHDYFFQPFEITQTRKNMTVDFYSIRTRGFGIRTNCTPVAPQERSFEQAAEPVASPNASFCGDDLKIATGKMYDETYRSSSGVSAVEYLDVTTGGKVPSCDRTVTFGWARAQKAEDLNATIRTSFAICVPIFETALFDVDVDPAGYVQGYTRAGKLESTLDYPNSDDHIDAMVASSNGIIGSGVTRWHNDTLTRDWISHLVMVKTGSRADLDPQLDVPNPEDVIPNIDPIFRTLFALLLALNRDYLFTSAGKDEAIGGERLVVQTRLFMDQAALTTSFVLLAVNVVIAVFLYSRKAPFVLPRMPTTLGSIITYIAPSRLFLEEKSGRALDSTARTFSFGRFIGRDGAAHVGIEVDPHVVPIDPASFGKPAGKRWGIFGKRSEETPFHSGPWL</sequence>
<dbReference type="GeneID" id="55969208"/>
<feature type="transmembrane region" description="Helical" evidence="2">
    <location>
        <begin position="688"/>
        <end position="712"/>
    </location>
</feature>
<keyword evidence="2" id="KW-1133">Transmembrane helix</keyword>
<dbReference type="EMBL" id="JAANYQ010000016">
    <property type="protein sequence ID" value="KAF4120542.1"/>
    <property type="molecule type" value="Genomic_DNA"/>
</dbReference>
<dbReference type="PANTHER" id="PTHR37544:SF3">
    <property type="entry name" value="SPRAY"/>
    <property type="match status" value="1"/>
</dbReference>
<dbReference type="Pfam" id="PF11915">
    <property type="entry name" value="DUF3433"/>
    <property type="match status" value="2"/>
</dbReference>
<dbReference type="OrthoDB" id="3248909at2759"/>
<dbReference type="RefSeq" id="XP_035319194.1">
    <property type="nucleotide sequence ID" value="XM_035464956.1"/>
</dbReference>
<comment type="caution">
    <text evidence="3">The sequence shown here is derived from an EMBL/GenBank/DDBJ whole genome shotgun (WGS) entry which is preliminary data.</text>
</comment>
<organism evidence="3 4">
    <name type="scientific">Geosmithia morbida</name>
    <dbReference type="NCBI Taxonomy" id="1094350"/>
    <lineage>
        <taxon>Eukaryota</taxon>
        <taxon>Fungi</taxon>
        <taxon>Dikarya</taxon>
        <taxon>Ascomycota</taxon>
        <taxon>Pezizomycotina</taxon>
        <taxon>Sordariomycetes</taxon>
        <taxon>Hypocreomycetidae</taxon>
        <taxon>Hypocreales</taxon>
        <taxon>Bionectriaceae</taxon>
        <taxon>Geosmithia</taxon>
    </lineage>
</organism>
<evidence type="ECO:0000313" key="4">
    <source>
        <dbReference type="Proteomes" id="UP000749293"/>
    </source>
</evidence>
<dbReference type="AlphaFoldDB" id="A0A9P5CZI7"/>
<keyword evidence="2" id="KW-0472">Membrane</keyword>
<evidence type="ECO:0000256" key="1">
    <source>
        <dbReference type="SAM" id="MobiDB-lite"/>
    </source>
</evidence>
<accession>A0A9P5CZI7</accession>
<feature type="region of interest" description="Disordered" evidence="1">
    <location>
        <begin position="1"/>
        <end position="91"/>
    </location>
</feature>
<name>A0A9P5CZI7_9HYPO</name>
<reference evidence="3" key="1">
    <citation type="submission" date="2020-03" db="EMBL/GenBank/DDBJ databases">
        <title>Site-based positive gene gene selection in Geosmithia morbida across the United States reveals a broad range of putative effectors and factors for local host and environmental adapation.</title>
        <authorList>
            <person name="Onufrak A."/>
            <person name="Murdoch R.W."/>
            <person name="Gazis R."/>
            <person name="Huff M."/>
            <person name="Staton M."/>
            <person name="Klingeman W."/>
            <person name="Hadziabdic D."/>
        </authorList>
    </citation>
    <scope>NUCLEOTIDE SEQUENCE</scope>
    <source>
        <strain evidence="3">1262</strain>
    </source>
</reference>
<dbReference type="InterPro" id="IPR021840">
    <property type="entry name" value="DUF3433"/>
</dbReference>
<protein>
    <submittedName>
        <fullName evidence="3">Uncharacterized protein</fullName>
    </submittedName>
</protein>
<dbReference type="PANTHER" id="PTHR37544">
    <property type="entry name" value="SPRAY-RELATED"/>
    <property type="match status" value="1"/>
</dbReference>